<proteinExistence type="inferred from homology"/>
<evidence type="ECO:0000313" key="4">
    <source>
        <dbReference type="EMBL" id="GEO23040.1"/>
    </source>
</evidence>
<dbReference type="EMBL" id="BJYV01000020">
    <property type="protein sequence ID" value="GEO23040.1"/>
    <property type="molecule type" value="Genomic_DNA"/>
</dbReference>
<evidence type="ECO:0000256" key="1">
    <source>
        <dbReference type="ARBA" id="ARBA00001933"/>
    </source>
</evidence>
<keyword evidence="5" id="KW-1185">Reference proteome</keyword>
<dbReference type="InterPro" id="IPR049704">
    <property type="entry name" value="Aminotrans_3_PPA_site"/>
</dbReference>
<dbReference type="InterPro" id="IPR005814">
    <property type="entry name" value="Aminotrans_3"/>
</dbReference>
<protein>
    <submittedName>
        <fullName evidence="4">Glutamate-1-semialdehyde 2,1-aminomutase</fullName>
    </submittedName>
</protein>
<dbReference type="Gene3D" id="3.90.1150.10">
    <property type="entry name" value="Aspartate Aminotransferase, domain 1"/>
    <property type="match status" value="1"/>
</dbReference>
<evidence type="ECO:0000256" key="2">
    <source>
        <dbReference type="ARBA" id="ARBA00022898"/>
    </source>
</evidence>
<evidence type="ECO:0000256" key="3">
    <source>
        <dbReference type="RuleBase" id="RU003560"/>
    </source>
</evidence>
<reference evidence="4 5" key="1">
    <citation type="submission" date="2019-07" db="EMBL/GenBank/DDBJ databases">
        <title>Whole genome shotgun sequence of Cyclobacterium qasimii NBRC 106168.</title>
        <authorList>
            <person name="Hosoyama A."/>
            <person name="Uohara A."/>
            <person name="Ohji S."/>
            <person name="Ichikawa N."/>
        </authorList>
    </citation>
    <scope>NUCLEOTIDE SEQUENCE [LARGE SCALE GENOMIC DNA]</scope>
    <source>
        <strain evidence="4 5">NBRC 106168</strain>
    </source>
</reference>
<dbReference type="PANTHER" id="PTHR43713">
    <property type="entry name" value="GLUTAMATE-1-SEMIALDEHYDE 2,1-AMINOMUTASE"/>
    <property type="match status" value="1"/>
</dbReference>
<evidence type="ECO:0000313" key="5">
    <source>
        <dbReference type="Proteomes" id="UP000321301"/>
    </source>
</evidence>
<dbReference type="InterPro" id="IPR015421">
    <property type="entry name" value="PyrdxlP-dep_Trfase_major"/>
</dbReference>
<comment type="similarity">
    <text evidence="3">Belongs to the class-III pyridoxal-phosphate-dependent aminotransferase family.</text>
</comment>
<name>A0A512CG59_9BACT</name>
<accession>A0A512CG59</accession>
<gene>
    <name evidence="4" type="primary">hemL_1</name>
    <name evidence="4" type="ORF">CQA01_35740</name>
</gene>
<dbReference type="Gene3D" id="3.40.640.10">
    <property type="entry name" value="Type I PLP-dependent aspartate aminotransferase-like (Major domain)"/>
    <property type="match status" value="1"/>
</dbReference>
<sequence>MYVEIIQFIIMNNWPKSKALLNKNEKWIPGGVVSLNRKSDPNIAFLKGKGSRIWDVDGNEYIDYQAGFASAFLGHNDPDVNGAVKKSMEDYEVLMGAGPTTHEGELAALFCACVPTVESIQVTCTGSEATYHAIRISRAVTEKDHVIIIQGGYNGWHNDVSANVMSSLDDIGPRVSPGEYPYDSLSAGIPQSHKDLIHVVNFNDLESIAYVVDKYPVACIILEPILQNIGIVKPKDGYLKDLRKMADEKGFLLVFDEVKTGFRHALGGYQSICGVTPDLSSFGKAVANGYPIGVIGGKKKYMDYFNHPEKGKRVLIAGTFNAHPFTDAAAIATLRKLSSPETAVYEHLEAMGGMLENGLTDIFSKYDKPFKVARIKSAYCVYFMDHAPVDFHDIVLNHDFAWDKAYRNELIQEGIYNFPLPIKQGSISYSHTEKDITETLEKTAKVVNKLMNKGV</sequence>
<comment type="cofactor">
    <cofactor evidence="1">
        <name>pyridoxal 5'-phosphate</name>
        <dbReference type="ChEBI" id="CHEBI:597326"/>
    </cofactor>
</comment>
<dbReference type="AlphaFoldDB" id="A0A512CG59"/>
<dbReference type="PANTHER" id="PTHR43713:SF3">
    <property type="entry name" value="GLUTAMATE-1-SEMIALDEHYDE 2,1-AMINOMUTASE 1, CHLOROPLASTIC-RELATED"/>
    <property type="match status" value="1"/>
</dbReference>
<dbReference type="Pfam" id="PF00202">
    <property type="entry name" value="Aminotran_3"/>
    <property type="match status" value="1"/>
</dbReference>
<keyword evidence="2 3" id="KW-0663">Pyridoxal phosphate</keyword>
<dbReference type="InterPro" id="IPR015422">
    <property type="entry name" value="PyrdxlP-dep_Trfase_small"/>
</dbReference>
<organism evidence="4 5">
    <name type="scientific">Cyclobacterium qasimii</name>
    <dbReference type="NCBI Taxonomy" id="1350429"/>
    <lineage>
        <taxon>Bacteria</taxon>
        <taxon>Pseudomonadati</taxon>
        <taxon>Bacteroidota</taxon>
        <taxon>Cytophagia</taxon>
        <taxon>Cytophagales</taxon>
        <taxon>Cyclobacteriaceae</taxon>
        <taxon>Cyclobacterium</taxon>
    </lineage>
</organism>
<dbReference type="SUPFAM" id="SSF53383">
    <property type="entry name" value="PLP-dependent transferases"/>
    <property type="match status" value="1"/>
</dbReference>
<dbReference type="Proteomes" id="UP000321301">
    <property type="component" value="Unassembled WGS sequence"/>
</dbReference>
<dbReference type="PROSITE" id="PS00600">
    <property type="entry name" value="AA_TRANSFER_CLASS_3"/>
    <property type="match status" value="1"/>
</dbReference>
<dbReference type="GO" id="GO:0008483">
    <property type="term" value="F:transaminase activity"/>
    <property type="evidence" value="ECO:0007669"/>
    <property type="project" value="InterPro"/>
</dbReference>
<comment type="caution">
    <text evidence="4">The sequence shown here is derived from an EMBL/GenBank/DDBJ whole genome shotgun (WGS) entry which is preliminary data.</text>
</comment>
<dbReference type="GO" id="GO:0030170">
    <property type="term" value="F:pyridoxal phosphate binding"/>
    <property type="evidence" value="ECO:0007669"/>
    <property type="project" value="InterPro"/>
</dbReference>
<dbReference type="InterPro" id="IPR015424">
    <property type="entry name" value="PyrdxlP-dep_Trfase"/>
</dbReference>